<evidence type="ECO:0000313" key="3">
    <source>
        <dbReference type="Proteomes" id="UP000006854"/>
    </source>
</evidence>
<organism evidence="2 3">
    <name type="scientific">Streptomyces venezuelae (strain ATCC 10712 / CBS 650.69 / DSM 40230 / JCM 4526 / NBRC 13096 / PD 04745)</name>
    <dbReference type="NCBI Taxonomy" id="953739"/>
    <lineage>
        <taxon>Bacteria</taxon>
        <taxon>Bacillati</taxon>
        <taxon>Actinomycetota</taxon>
        <taxon>Actinomycetes</taxon>
        <taxon>Kitasatosporales</taxon>
        <taxon>Streptomycetaceae</taxon>
        <taxon>Streptomyces</taxon>
    </lineage>
</organism>
<proteinExistence type="predicted"/>
<dbReference type="eggNOG" id="ENOG5031VWA">
    <property type="taxonomic scope" value="Bacteria"/>
</dbReference>
<dbReference type="EMBL" id="FR845719">
    <property type="protein sequence ID" value="CCA60454.1"/>
    <property type="molecule type" value="Genomic_DNA"/>
</dbReference>
<dbReference type="AlphaFoldDB" id="F2RLS4"/>
<evidence type="ECO:0000313" key="2">
    <source>
        <dbReference type="EMBL" id="CCA60454.1"/>
    </source>
</evidence>
<dbReference type="KEGG" id="sve:SVEN_7168"/>
<dbReference type="HOGENOM" id="CLU_119563_0_0_11"/>
<evidence type="ECO:0000256" key="1">
    <source>
        <dbReference type="SAM" id="MobiDB-lite"/>
    </source>
</evidence>
<accession>F2RLS4</accession>
<keyword evidence="3" id="KW-1185">Reference proteome</keyword>
<dbReference type="Proteomes" id="UP000006854">
    <property type="component" value="Chromosome"/>
</dbReference>
<reference evidence="2 3" key="1">
    <citation type="journal article" date="2011" name="BMC Genomics">
        <title>Genome-wide analysis of the role of GlnR in Streptomyces venezuelae provides new insights into global nitrogen regulation in actinomycetes.</title>
        <authorList>
            <person name="Pullan S.T."/>
            <person name="Bibb M.J."/>
            <person name="Merrick M."/>
        </authorList>
    </citation>
    <scope>NUCLEOTIDE SEQUENCE [LARGE SCALE GENOMIC DNA]</scope>
    <source>
        <strain evidence="2">ATCC 10712</strain>
    </source>
</reference>
<dbReference type="STRING" id="953739.SVEN_7168"/>
<protein>
    <submittedName>
        <fullName evidence="2">Uncharacterized protein</fullName>
    </submittedName>
</protein>
<gene>
    <name evidence="2" type="ordered locus">SVEN_7168</name>
</gene>
<sequence length="198" mass="22991">MRSHRGLGLAAVSDDTWEYEDEDEPADEHAVAERVDRAHADNPRLTAWLDERREQFDDWSRRHGGGWDFGERSLDRLEALVREHLTSVDDLFAREHTPMVQTACWYLGEVHNRTRGTRWRMDPDPADSHPWSWRPYVVVPFARLDEYRDPEGIDYDARPRHHPLSSFLTLLREGPTAGPGSLRSELDDYEPGSGDDEE</sequence>
<dbReference type="PATRIC" id="fig|953739.5.peg.2395"/>
<feature type="region of interest" description="Disordered" evidence="1">
    <location>
        <begin position="170"/>
        <end position="198"/>
    </location>
</feature>
<name>F2RLS4_STRVP</name>
<feature type="compositionally biased region" description="Acidic residues" evidence="1">
    <location>
        <begin position="187"/>
        <end position="198"/>
    </location>
</feature>